<feature type="transmembrane region" description="Helical" evidence="9">
    <location>
        <begin position="525"/>
        <end position="549"/>
    </location>
</feature>
<sequence length="667" mass="75348">MEEDEVILLNHESSSDSEIYRSFQIPVAQQEWKNSSKIIEDPIPSSKHIKLSWKCINALGNYSSNARNQTPRHSLTSMLQEDIFPINEEKHILKNVSGVAYPAQLMVILGPSGSGKTTLMNGITFRNLRSLKFSGCVCLNDKRVHRNELALKSAYVQQEDLFIGCLTVREHLIFQALVRIESRFSYKRKMERVEKVLAELSLTTCQNSQIGIPGETKSISGGERKRLALASELLTDPPLLFCDEPTTGLDSFMALSVLHKLKRLAHTGRTVIASLHQPSSEMFTMFDKIYLMTEGRVAFTGTPEEAKKFFTKLKLPCPPKFNPVDHYVQMVSIIPGKEKLCETSVNRICDAFENSSLALEMKQHLTCKKSIANEFPWNELRKQAIPYRVSCSEQFTALYWRSFLSLTRNPQVMRGRVFQLFFFSGLISVLFWQQRLNPVGVQNINGALFLILANSICVNFLGVIFTFFDEIPLFVREHKNGFYRTDVYYFSKLATDLPLYSFINTIGMTICCFSIGIFPDWSRGIVAVLLIILTSLIAMGIGYAVSIIAVSMNEAFSITALVMVPFMLFSGIFVNIKSIPSCLKWLSSISWYRYGYEGLLIDQWEGVGRISCMNSSIPCPEDGLMILAEQGYSPENLGECIIVLVLIAAVTSIIPLFMLFYRGSHDE</sequence>
<dbReference type="PROSITE" id="PS00211">
    <property type="entry name" value="ABC_TRANSPORTER_1"/>
    <property type="match status" value="1"/>
</dbReference>
<feature type="transmembrane region" description="Helical" evidence="9">
    <location>
        <begin position="499"/>
        <end position="518"/>
    </location>
</feature>
<feature type="transmembrane region" description="Helical" evidence="9">
    <location>
        <begin position="640"/>
        <end position="661"/>
    </location>
</feature>
<comment type="subcellular location">
    <subcellularLocation>
        <location evidence="1">Membrane</location>
        <topology evidence="1">Multi-pass membrane protein</topology>
    </subcellularLocation>
</comment>
<dbReference type="GO" id="GO:0016887">
    <property type="term" value="F:ATP hydrolysis activity"/>
    <property type="evidence" value="ECO:0007669"/>
    <property type="project" value="InterPro"/>
</dbReference>
<evidence type="ECO:0000256" key="6">
    <source>
        <dbReference type="ARBA" id="ARBA00022840"/>
    </source>
</evidence>
<evidence type="ECO:0000256" key="4">
    <source>
        <dbReference type="ARBA" id="ARBA00022692"/>
    </source>
</evidence>
<evidence type="ECO:0000256" key="2">
    <source>
        <dbReference type="ARBA" id="ARBA00005814"/>
    </source>
</evidence>
<dbReference type="GO" id="GO:0005524">
    <property type="term" value="F:ATP binding"/>
    <property type="evidence" value="ECO:0007669"/>
    <property type="project" value="UniProtKB-KW"/>
</dbReference>
<dbReference type="GO" id="GO:0005886">
    <property type="term" value="C:plasma membrane"/>
    <property type="evidence" value="ECO:0007669"/>
    <property type="project" value="TreeGrafter"/>
</dbReference>
<dbReference type="AlphaFoldDB" id="A0A2Z5U431"/>
<dbReference type="InterPro" id="IPR017871">
    <property type="entry name" value="ABC_transporter-like_CS"/>
</dbReference>
<feature type="domain" description="ABC transporter" evidence="10">
    <location>
        <begin position="78"/>
        <end position="319"/>
    </location>
</feature>
<dbReference type="InterPro" id="IPR050352">
    <property type="entry name" value="ABCG_transporters"/>
</dbReference>
<evidence type="ECO:0000256" key="7">
    <source>
        <dbReference type="ARBA" id="ARBA00022989"/>
    </source>
</evidence>
<dbReference type="CDD" id="cd03213">
    <property type="entry name" value="ABCG_EPDR"/>
    <property type="match status" value="1"/>
</dbReference>
<keyword evidence="7 9" id="KW-1133">Transmembrane helix</keyword>
<keyword evidence="5" id="KW-0547">Nucleotide-binding</keyword>
<evidence type="ECO:0000256" key="8">
    <source>
        <dbReference type="ARBA" id="ARBA00023136"/>
    </source>
</evidence>
<evidence type="ECO:0000256" key="5">
    <source>
        <dbReference type="ARBA" id="ARBA00022741"/>
    </source>
</evidence>
<keyword evidence="8 9" id="KW-0472">Membrane</keyword>
<dbReference type="SMART" id="SM00382">
    <property type="entry name" value="AAA"/>
    <property type="match status" value="1"/>
</dbReference>
<dbReference type="Pfam" id="PF01061">
    <property type="entry name" value="ABC2_membrane"/>
    <property type="match status" value="1"/>
</dbReference>
<evidence type="ECO:0000256" key="3">
    <source>
        <dbReference type="ARBA" id="ARBA00022448"/>
    </source>
</evidence>
<reference evidence="11" key="1">
    <citation type="submission" date="2017-09" db="EMBL/GenBank/DDBJ databases">
        <title>Molecular characterization of eye pigmentation-related ABC transporter genes in the ladybird beetle Harmonia axyridis reveals striking gene duplication of the white gene.</title>
        <authorList>
            <person name="Tsuji T."/>
            <person name="Gotoh H."/>
            <person name="Morita S."/>
            <person name="Hirata J."/>
            <person name="Yaginuma T."/>
            <person name="Toyoda A."/>
            <person name="Niimi T."/>
        </authorList>
    </citation>
    <scope>NUCLEOTIDE SEQUENCE</scope>
</reference>
<accession>A0A2Z5U431</accession>
<keyword evidence="3" id="KW-0813">Transport</keyword>
<evidence type="ECO:0000256" key="9">
    <source>
        <dbReference type="SAM" id="Phobius"/>
    </source>
</evidence>
<comment type="similarity">
    <text evidence="2">Belongs to the ABC transporter superfamily. ABCG family. Eye pigment precursor importer (TC 3.A.1.204) subfamily.</text>
</comment>
<feature type="transmembrane region" description="Helical" evidence="9">
    <location>
        <begin position="444"/>
        <end position="468"/>
    </location>
</feature>
<dbReference type="PROSITE" id="PS50893">
    <property type="entry name" value="ABC_TRANSPORTER_2"/>
    <property type="match status" value="1"/>
</dbReference>
<dbReference type="Pfam" id="PF19055">
    <property type="entry name" value="ABC2_membrane_7"/>
    <property type="match status" value="1"/>
</dbReference>
<dbReference type="InterPro" id="IPR043926">
    <property type="entry name" value="ABCG_dom"/>
</dbReference>
<evidence type="ECO:0000259" key="10">
    <source>
        <dbReference type="PROSITE" id="PS50893"/>
    </source>
</evidence>
<dbReference type="PANTHER" id="PTHR48041:SF139">
    <property type="entry name" value="PROTEIN SCARLET"/>
    <property type="match status" value="1"/>
</dbReference>
<evidence type="ECO:0000256" key="1">
    <source>
        <dbReference type="ARBA" id="ARBA00004141"/>
    </source>
</evidence>
<evidence type="ECO:0000313" key="11">
    <source>
        <dbReference type="EMBL" id="BBB02491.1"/>
    </source>
</evidence>
<dbReference type="InterPro" id="IPR003439">
    <property type="entry name" value="ABC_transporter-like_ATP-bd"/>
</dbReference>
<dbReference type="PANTHER" id="PTHR48041">
    <property type="entry name" value="ABC TRANSPORTER G FAMILY MEMBER 28"/>
    <property type="match status" value="1"/>
</dbReference>
<keyword evidence="4 9" id="KW-0812">Transmembrane</keyword>
<dbReference type="Gene3D" id="3.40.50.300">
    <property type="entry name" value="P-loop containing nucleotide triphosphate hydrolases"/>
    <property type="match status" value="1"/>
</dbReference>
<feature type="transmembrane region" description="Helical" evidence="9">
    <location>
        <begin position="413"/>
        <end position="432"/>
    </location>
</feature>
<organism evidence="11">
    <name type="scientific">Harmonia axyridis</name>
    <name type="common">Multicolored Asian lady beetle</name>
    <name type="synonym">Coccinella axyridis</name>
    <dbReference type="NCBI Taxonomy" id="115357"/>
    <lineage>
        <taxon>Eukaryota</taxon>
        <taxon>Metazoa</taxon>
        <taxon>Ecdysozoa</taxon>
        <taxon>Arthropoda</taxon>
        <taxon>Hexapoda</taxon>
        <taxon>Insecta</taxon>
        <taxon>Pterygota</taxon>
        <taxon>Neoptera</taxon>
        <taxon>Endopterygota</taxon>
        <taxon>Coleoptera</taxon>
        <taxon>Polyphaga</taxon>
        <taxon>Cucujiformia</taxon>
        <taxon>Coccinelloidea</taxon>
        <taxon>Coccinellidae</taxon>
        <taxon>Coccinellinae</taxon>
        <taxon>Coccinellini</taxon>
        <taxon>Harmonia</taxon>
    </lineage>
</organism>
<dbReference type="GO" id="GO:0140359">
    <property type="term" value="F:ABC-type transporter activity"/>
    <property type="evidence" value="ECO:0007669"/>
    <property type="project" value="InterPro"/>
</dbReference>
<dbReference type="InterPro" id="IPR003593">
    <property type="entry name" value="AAA+_ATPase"/>
</dbReference>
<dbReference type="InterPro" id="IPR027417">
    <property type="entry name" value="P-loop_NTPase"/>
</dbReference>
<dbReference type="InterPro" id="IPR013525">
    <property type="entry name" value="ABC2_TM"/>
</dbReference>
<name>A0A2Z5U431_HARAX</name>
<protein>
    <submittedName>
        <fullName evidence="11">Protein white</fullName>
    </submittedName>
</protein>
<proteinExistence type="evidence at transcript level"/>
<dbReference type="EMBL" id="LC322268">
    <property type="protein sequence ID" value="BBB02491.1"/>
    <property type="molecule type" value="mRNA"/>
</dbReference>
<keyword evidence="6" id="KW-0067">ATP-binding</keyword>
<dbReference type="SUPFAM" id="SSF52540">
    <property type="entry name" value="P-loop containing nucleoside triphosphate hydrolases"/>
    <property type="match status" value="1"/>
</dbReference>
<gene>
    <name evidence="11" type="primary">Ha-w-6</name>
</gene>
<feature type="transmembrane region" description="Helical" evidence="9">
    <location>
        <begin position="555"/>
        <end position="576"/>
    </location>
</feature>
<dbReference type="Pfam" id="PF00005">
    <property type="entry name" value="ABC_tran"/>
    <property type="match status" value="1"/>
</dbReference>